<sequence>MTSLPFSTVPQTDPAIDDLIVEFSNIEMEHEYRRLARFYQNFKADLEDDLDDDANDPTRFLSMAMNELAKCGELHPLC</sequence>
<evidence type="ECO:0000313" key="2">
    <source>
        <dbReference type="Proteomes" id="UP000092993"/>
    </source>
</evidence>
<reference evidence="1 2" key="1">
    <citation type="submission" date="2016-03" db="EMBL/GenBank/DDBJ databases">
        <title>Whole genome sequencing of Grifola frondosa 9006-11.</title>
        <authorList>
            <person name="Min B."/>
            <person name="Park H."/>
            <person name="Kim J.-G."/>
            <person name="Cho H."/>
            <person name="Oh Y.-L."/>
            <person name="Kong W.-S."/>
            <person name="Choi I.-G."/>
        </authorList>
    </citation>
    <scope>NUCLEOTIDE SEQUENCE [LARGE SCALE GENOMIC DNA]</scope>
    <source>
        <strain evidence="1 2">9006-11</strain>
    </source>
</reference>
<comment type="caution">
    <text evidence="1">The sequence shown here is derived from an EMBL/GenBank/DDBJ whole genome shotgun (WGS) entry which is preliminary data.</text>
</comment>
<evidence type="ECO:0000313" key="1">
    <source>
        <dbReference type="EMBL" id="OBZ66836.1"/>
    </source>
</evidence>
<accession>A0A1C7LRP7</accession>
<dbReference type="AlphaFoldDB" id="A0A1C7LRP7"/>
<protein>
    <submittedName>
        <fullName evidence="1">Uncharacterized protein</fullName>
    </submittedName>
</protein>
<proteinExistence type="predicted"/>
<gene>
    <name evidence="1" type="ORF">A0H81_13309</name>
</gene>
<keyword evidence="2" id="KW-1185">Reference proteome</keyword>
<organism evidence="1 2">
    <name type="scientific">Grifola frondosa</name>
    <name type="common">Maitake</name>
    <name type="synonym">Polyporus frondosus</name>
    <dbReference type="NCBI Taxonomy" id="5627"/>
    <lineage>
        <taxon>Eukaryota</taxon>
        <taxon>Fungi</taxon>
        <taxon>Dikarya</taxon>
        <taxon>Basidiomycota</taxon>
        <taxon>Agaricomycotina</taxon>
        <taxon>Agaricomycetes</taxon>
        <taxon>Polyporales</taxon>
        <taxon>Grifolaceae</taxon>
        <taxon>Grifola</taxon>
    </lineage>
</organism>
<dbReference type="Proteomes" id="UP000092993">
    <property type="component" value="Unassembled WGS sequence"/>
</dbReference>
<dbReference type="EMBL" id="LUGG01000027">
    <property type="protein sequence ID" value="OBZ66836.1"/>
    <property type="molecule type" value="Genomic_DNA"/>
</dbReference>
<name>A0A1C7LRP7_GRIFR</name>